<dbReference type="SUPFAM" id="SSF55804">
    <property type="entry name" value="Phoshotransferase/anion transport protein"/>
    <property type="match status" value="1"/>
</dbReference>
<dbReference type="InterPro" id="IPR002178">
    <property type="entry name" value="PTS_EIIA_type-2_dom"/>
</dbReference>
<dbReference type="InterPro" id="IPR051541">
    <property type="entry name" value="PTS_SugarTrans_NitroReg"/>
</dbReference>
<organism evidence="2 3">
    <name type="scientific">Tigheibacillus jepli</name>
    <dbReference type="NCBI Taxonomy" id="3035914"/>
    <lineage>
        <taxon>Bacteria</taxon>
        <taxon>Bacillati</taxon>
        <taxon>Bacillota</taxon>
        <taxon>Bacilli</taxon>
        <taxon>Bacillales</taxon>
        <taxon>Bacillaceae</taxon>
        <taxon>Tigheibacillus</taxon>
    </lineage>
</organism>
<accession>A0ABU5CE64</accession>
<sequence>MRDIYLDESIIFLDLQEKTKEDVLSVMGGKLYEKGLVKATFIDAIIAREREFATGLPTKGVSVAIPHTDIEHVNQKTISVGILKEPVAFGVMGGGPEETTPFNWCSCLRWMRHTHSWHFYSV</sequence>
<gene>
    <name evidence="2" type="ORF">P5G51_003690</name>
</gene>
<protein>
    <submittedName>
        <fullName evidence="2">PTS sugar transporter subunit IIA</fullName>
    </submittedName>
</protein>
<dbReference type="CDD" id="cd00211">
    <property type="entry name" value="PTS_IIA_fru"/>
    <property type="match status" value="1"/>
</dbReference>
<keyword evidence="2" id="KW-0762">Sugar transport</keyword>
<dbReference type="Proteomes" id="UP001228376">
    <property type="component" value="Unassembled WGS sequence"/>
</dbReference>
<keyword evidence="3" id="KW-1185">Reference proteome</keyword>
<dbReference type="PANTHER" id="PTHR47738">
    <property type="entry name" value="PTS SYSTEM FRUCTOSE-LIKE EIIA COMPONENT-RELATED"/>
    <property type="match status" value="1"/>
</dbReference>
<feature type="domain" description="PTS EIIA type-2" evidence="1">
    <location>
        <begin position="4"/>
        <end position="122"/>
    </location>
</feature>
<dbReference type="Pfam" id="PF00359">
    <property type="entry name" value="PTS_EIIA_2"/>
    <property type="match status" value="1"/>
</dbReference>
<evidence type="ECO:0000259" key="1">
    <source>
        <dbReference type="PROSITE" id="PS51094"/>
    </source>
</evidence>
<evidence type="ECO:0000313" key="2">
    <source>
        <dbReference type="EMBL" id="MDY0404629.1"/>
    </source>
</evidence>
<dbReference type="PROSITE" id="PS51094">
    <property type="entry name" value="PTS_EIIA_TYPE_2"/>
    <property type="match status" value="1"/>
</dbReference>
<dbReference type="InterPro" id="IPR016152">
    <property type="entry name" value="PTrfase/Anion_transptr"/>
</dbReference>
<dbReference type="Gene3D" id="3.40.930.10">
    <property type="entry name" value="Mannitol-specific EII, Chain A"/>
    <property type="match status" value="1"/>
</dbReference>
<dbReference type="RefSeq" id="WP_320384254.1">
    <property type="nucleotide sequence ID" value="NZ_JAROCA020000001.1"/>
</dbReference>
<comment type="caution">
    <text evidence="2">The sequence shown here is derived from an EMBL/GenBank/DDBJ whole genome shotgun (WGS) entry which is preliminary data.</text>
</comment>
<dbReference type="PANTHER" id="PTHR47738:SF3">
    <property type="entry name" value="PHOSPHOTRANSFERASE SYSTEM MANNITOL_FRUCTOSE-SPECIFIC IIA DOMAIN CONTAINING PROTEIN"/>
    <property type="match status" value="1"/>
</dbReference>
<evidence type="ECO:0000313" key="3">
    <source>
        <dbReference type="Proteomes" id="UP001228376"/>
    </source>
</evidence>
<proteinExistence type="predicted"/>
<dbReference type="EMBL" id="JAROCA020000001">
    <property type="protein sequence ID" value="MDY0404629.1"/>
    <property type="molecule type" value="Genomic_DNA"/>
</dbReference>
<name>A0ABU5CE64_9BACI</name>
<keyword evidence="2" id="KW-0813">Transport</keyword>
<reference evidence="2 3" key="1">
    <citation type="submission" date="2023-10" db="EMBL/GenBank/DDBJ databases">
        <title>179-bfca-hs.</title>
        <authorList>
            <person name="Miliotis G."/>
            <person name="Sengupta P."/>
            <person name="Hameed A."/>
            <person name="Chuvochina M."/>
            <person name="Mcdonagh F."/>
            <person name="Simpson A.C."/>
            <person name="Singh N.K."/>
            <person name="Rekha P.D."/>
            <person name="Raman K."/>
            <person name="Hugenholtz P."/>
            <person name="Venkateswaran K."/>
        </authorList>
    </citation>
    <scope>NUCLEOTIDE SEQUENCE [LARGE SCALE GENOMIC DNA]</scope>
    <source>
        <strain evidence="2 3">179-BFC-A-HS</strain>
    </source>
</reference>